<sequence>MQQEYSPDRGLIVRTPRAQIPDSATRKAADWYKDDLDISLFAIAPQDAFPTPTTQKMRTLTRSSSPTPSIIGIPPAYSPPQYIYNLFDLDSFNTAVYDARINLSRFSPNLIDKPLNDSAYRRRPRKRRYSRQD</sequence>
<accession>F8NZ98</accession>
<protein>
    <submittedName>
        <fullName evidence="2">Uncharacterized protein</fullName>
    </submittedName>
</protein>
<reference evidence="2" key="1">
    <citation type="submission" date="2011-04" db="EMBL/GenBank/DDBJ databases">
        <title>Evolution of plant cell wall degrading machinery underlies the functional diversity of forest fungi.</title>
        <authorList>
            <consortium name="US DOE Joint Genome Institute (JGI-PGF)"/>
            <person name="Eastwood D.C."/>
            <person name="Floudas D."/>
            <person name="Binder M."/>
            <person name="Majcherczyk A."/>
            <person name="Schneider P."/>
            <person name="Aerts A."/>
            <person name="Asiegbu F.O."/>
            <person name="Baker S.E."/>
            <person name="Barry K."/>
            <person name="Bendiksby M."/>
            <person name="Blumentritt M."/>
            <person name="Coutinho P.M."/>
            <person name="Cullen D."/>
            <person name="Cullen D."/>
            <person name="Gathman A."/>
            <person name="Goodell B."/>
            <person name="Henrissat B."/>
            <person name="Ihrmark K."/>
            <person name="Kauserud H."/>
            <person name="Kohler A."/>
            <person name="LaButti K."/>
            <person name="Lapidus A."/>
            <person name="Lavin J.L."/>
            <person name="Lee Y.-H."/>
            <person name="Lindquist E."/>
            <person name="Lilly W."/>
            <person name="Lucas S."/>
            <person name="Morin E."/>
            <person name="Murat C."/>
            <person name="Oguiza J.A."/>
            <person name="Park J."/>
            <person name="Pisabarro A.G."/>
            <person name="Riley R."/>
            <person name="Rosling A."/>
            <person name="Salamov A."/>
            <person name="Schmidt O."/>
            <person name="Schmutz J."/>
            <person name="Skrede I."/>
            <person name="Stenlid J."/>
            <person name="Wiebenga A."/>
            <person name="Xie X."/>
            <person name="Kues U."/>
            <person name="Hibbett D.S."/>
            <person name="Hoffmeister D."/>
            <person name="Hogberg N."/>
            <person name="Martin F."/>
            <person name="Grigoriev I.V."/>
            <person name="Watkinson S.C."/>
        </authorList>
    </citation>
    <scope>NUCLEOTIDE SEQUENCE</scope>
    <source>
        <strain evidence="2">S7.9</strain>
    </source>
</reference>
<dbReference type="Proteomes" id="UP000008064">
    <property type="component" value="Unassembled WGS sequence"/>
</dbReference>
<feature type="compositionally biased region" description="Low complexity" evidence="1">
    <location>
        <begin position="63"/>
        <end position="72"/>
    </location>
</feature>
<proteinExistence type="predicted"/>
<evidence type="ECO:0000256" key="1">
    <source>
        <dbReference type="SAM" id="MobiDB-lite"/>
    </source>
</evidence>
<dbReference type="EMBL" id="GL945435">
    <property type="protein sequence ID" value="EGO23918.1"/>
    <property type="molecule type" value="Genomic_DNA"/>
</dbReference>
<dbReference type="KEGG" id="sla:SERLADRAFT_439231"/>
<feature type="compositionally biased region" description="Basic residues" evidence="1">
    <location>
        <begin position="121"/>
        <end position="133"/>
    </location>
</feature>
<feature type="region of interest" description="Disordered" evidence="1">
    <location>
        <begin position="114"/>
        <end position="133"/>
    </location>
</feature>
<evidence type="ECO:0000313" key="2">
    <source>
        <dbReference type="EMBL" id="EGO23918.1"/>
    </source>
</evidence>
<dbReference type="GeneID" id="18815166"/>
<gene>
    <name evidence="2" type="ORF">SERLADRAFT_439231</name>
</gene>
<dbReference type="AlphaFoldDB" id="F8NZ98"/>
<name>F8NZ98_SERL9</name>
<feature type="compositionally biased region" description="Polar residues" evidence="1">
    <location>
        <begin position="51"/>
        <end position="62"/>
    </location>
</feature>
<dbReference type="HOGENOM" id="CLU_1907957_0_0_1"/>
<organism>
    <name type="scientific">Serpula lacrymans var. lacrymans (strain S7.9)</name>
    <name type="common">Dry rot fungus</name>
    <dbReference type="NCBI Taxonomy" id="578457"/>
    <lineage>
        <taxon>Eukaryota</taxon>
        <taxon>Fungi</taxon>
        <taxon>Dikarya</taxon>
        <taxon>Basidiomycota</taxon>
        <taxon>Agaricomycotina</taxon>
        <taxon>Agaricomycetes</taxon>
        <taxon>Agaricomycetidae</taxon>
        <taxon>Boletales</taxon>
        <taxon>Coniophorineae</taxon>
        <taxon>Serpulaceae</taxon>
        <taxon>Serpula</taxon>
    </lineage>
</organism>
<dbReference type="RefSeq" id="XP_007319680.1">
    <property type="nucleotide sequence ID" value="XM_007319618.1"/>
</dbReference>
<feature type="region of interest" description="Disordered" evidence="1">
    <location>
        <begin position="51"/>
        <end position="72"/>
    </location>
</feature>